<sequence>MNSMNELKAIALAHGGIIETKTASERGVSKSMLYKLCKENKIHRIAQGQYIFPDELQDELLSISKRSDQIVFSHETALFLHGISDRTPFEHTVTAPTGCTPSQSIKAECKVYHIKPELFDLGRTTLTTPAGNIVPAYDLERTICDMIRSRNKVGTETFLAALKLYAAHPKKDLNKLNTYAKQMRVAKVLRQYLEVLL</sequence>
<evidence type="ECO:0000313" key="3">
    <source>
        <dbReference type="Proteomes" id="UP000658131"/>
    </source>
</evidence>
<gene>
    <name evidence="2" type="ORF">H8717_03480</name>
</gene>
<dbReference type="InterPro" id="IPR025159">
    <property type="entry name" value="AbiEi_N"/>
</dbReference>
<accession>A0ABR7NGG2</accession>
<dbReference type="EMBL" id="JACRTB010000005">
    <property type="protein sequence ID" value="MBC8575475.1"/>
    <property type="molecule type" value="Genomic_DNA"/>
</dbReference>
<keyword evidence="3" id="KW-1185">Reference proteome</keyword>
<comment type="caution">
    <text evidence="2">The sequence shown here is derived from an EMBL/GenBank/DDBJ whole genome shotgun (WGS) entry which is preliminary data.</text>
</comment>
<dbReference type="Proteomes" id="UP000658131">
    <property type="component" value="Unassembled WGS sequence"/>
</dbReference>
<dbReference type="RefSeq" id="WP_262399105.1">
    <property type="nucleotide sequence ID" value="NZ_JACRTB010000005.1"/>
</dbReference>
<name>A0ABR7NGG2_9FIRM</name>
<protein>
    <submittedName>
        <fullName evidence="2">Type IV toxin-antitoxin system AbiEi family antitoxin domain-containing protein</fullName>
    </submittedName>
</protein>
<evidence type="ECO:0000259" key="1">
    <source>
        <dbReference type="Pfam" id="PF13338"/>
    </source>
</evidence>
<proteinExistence type="predicted"/>
<reference evidence="2 3" key="1">
    <citation type="submission" date="2020-08" db="EMBL/GenBank/DDBJ databases">
        <title>Genome public.</title>
        <authorList>
            <person name="Liu C."/>
            <person name="Sun Q."/>
        </authorList>
    </citation>
    <scope>NUCLEOTIDE SEQUENCE [LARGE SCALE GENOMIC DNA]</scope>
    <source>
        <strain evidence="2 3">BX1</strain>
    </source>
</reference>
<feature type="domain" description="AbiEi antitoxin N-terminal" evidence="1">
    <location>
        <begin position="6"/>
        <end position="53"/>
    </location>
</feature>
<dbReference type="Pfam" id="PF13338">
    <property type="entry name" value="AbiEi_4"/>
    <property type="match status" value="1"/>
</dbReference>
<evidence type="ECO:0000313" key="2">
    <source>
        <dbReference type="EMBL" id="MBC8575475.1"/>
    </source>
</evidence>
<organism evidence="2 3">
    <name type="scientific">Yanshouia hominis</name>
    <dbReference type="NCBI Taxonomy" id="2763673"/>
    <lineage>
        <taxon>Bacteria</taxon>
        <taxon>Bacillati</taxon>
        <taxon>Bacillota</taxon>
        <taxon>Clostridia</taxon>
        <taxon>Eubacteriales</taxon>
        <taxon>Oscillospiraceae</taxon>
        <taxon>Yanshouia</taxon>
    </lineage>
</organism>